<organism evidence="2 3">
    <name type="scientific">Aplosporella prunicola CBS 121167</name>
    <dbReference type="NCBI Taxonomy" id="1176127"/>
    <lineage>
        <taxon>Eukaryota</taxon>
        <taxon>Fungi</taxon>
        <taxon>Dikarya</taxon>
        <taxon>Ascomycota</taxon>
        <taxon>Pezizomycotina</taxon>
        <taxon>Dothideomycetes</taxon>
        <taxon>Dothideomycetes incertae sedis</taxon>
        <taxon>Botryosphaeriales</taxon>
        <taxon>Aplosporellaceae</taxon>
        <taxon>Aplosporella</taxon>
    </lineage>
</organism>
<accession>A0A6A6BJZ1</accession>
<dbReference type="EMBL" id="ML995481">
    <property type="protein sequence ID" value="KAF2143703.1"/>
    <property type="molecule type" value="Genomic_DNA"/>
</dbReference>
<evidence type="ECO:0000313" key="3">
    <source>
        <dbReference type="Proteomes" id="UP000799438"/>
    </source>
</evidence>
<dbReference type="RefSeq" id="XP_033399415.1">
    <property type="nucleotide sequence ID" value="XM_033540160.1"/>
</dbReference>
<reference evidence="2" key="1">
    <citation type="journal article" date="2020" name="Stud. Mycol.">
        <title>101 Dothideomycetes genomes: a test case for predicting lifestyles and emergence of pathogens.</title>
        <authorList>
            <person name="Haridas S."/>
            <person name="Albert R."/>
            <person name="Binder M."/>
            <person name="Bloem J."/>
            <person name="Labutti K."/>
            <person name="Salamov A."/>
            <person name="Andreopoulos B."/>
            <person name="Baker S."/>
            <person name="Barry K."/>
            <person name="Bills G."/>
            <person name="Bluhm B."/>
            <person name="Cannon C."/>
            <person name="Castanera R."/>
            <person name="Culley D."/>
            <person name="Daum C."/>
            <person name="Ezra D."/>
            <person name="Gonzalez J."/>
            <person name="Henrissat B."/>
            <person name="Kuo A."/>
            <person name="Liang C."/>
            <person name="Lipzen A."/>
            <person name="Lutzoni F."/>
            <person name="Magnuson J."/>
            <person name="Mondo S."/>
            <person name="Nolan M."/>
            <person name="Ohm R."/>
            <person name="Pangilinan J."/>
            <person name="Park H.-J."/>
            <person name="Ramirez L."/>
            <person name="Alfaro M."/>
            <person name="Sun H."/>
            <person name="Tritt A."/>
            <person name="Yoshinaga Y."/>
            <person name="Zwiers L.-H."/>
            <person name="Turgeon B."/>
            <person name="Goodwin S."/>
            <person name="Spatafora J."/>
            <person name="Crous P."/>
            <person name="Grigoriev I."/>
        </authorList>
    </citation>
    <scope>NUCLEOTIDE SEQUENCE</scope>
    <source>
        <strain evidence="2">CBS 121167</strain>
    </source>
</reference>
<dbReference type="Proteomes" id="UP000799438">
    <property type="component" value="Unassembled WGS sequence"/>
</dbReference>
<dbReference type="GeneID" id="54297656"/>
<dbReference type="AlphaFoldDB" id="A0A6A6BJZ1"/>
<sequence length="55" mass="5913">MPIPFPVAPTRPSISVTAQLPTRSDRPHTRNLRQMDSSNPSVPAVPPPPLTPTST</sequence>
<proteinExistence type="predicted"/>
<name>A0A6A6BJZ1_9PEZI</name>
<evidence type="ECO:0000313" key="2">
    <source>
        <dbReference type="EMBL" id="KAF2143703.1"/>
    </source>
</evidence>
<feature type="compositionally biased region" description="Polar residues" evidence="1">
    <location>
        <begin position="12"/>
        <end position="22"/>
    </location>
</feature>
<evidence type="ECO:0000256" key="1">
    <source>
        <dbReference type="SAM" id="MobiDB-lite"/>
    </source>
</evidence>
<keyword evidence="3" id="KW-1185">Reference proteome</keyword>
<protein>
    <submittedName>
        <fullName evidence="2">Uncharacterized protein</fullName>
    </submittedName>
</protein>
<feature type="region of interest" description="Disordered" evidence="1">
    <location>
        <begin position="1"/>
        <end position="55"/>
    </location>
</feature>
<gene>
    <name evidence="2" type="ORF">K452DRAFT_285742</name>
</gene>
<feature type="compositionally biased region" description="Pro residues" evidence="1">
    <location>
        <begin position="43"/>
        <end position="55"/>
    </location>
</feature>